<feature type="transmembrane region" description="Helical" evidence="3">
    <location>
        <begin position="262"/>
        <end position="282"/>
    </location>
</feature>
<keyword evidence="3" id="KW-1133">Transmembrane helix</keyword>
<feature type="transmembrane region" description="Helical" evidence="3">
    <location>
        <begin position="44"/>
        <end position="63"/>
    </location>
</feature>
<keyword evidence="3" id="KW-0472">Membrane</keyword>
<dbReference type="InterPro" id="IPR043130">
    <property type="entry name" value="CDP-OH_PTrfase_TM_dom"/>
</dbReference>
<dbReference type="AlphaFoldDB" id="A0A7V2F5R7"/>
<dbReference type="InterPro" id="IPR000462">
    <property type="entry name" value="CDP-OH_P_trans"/>
</dbReference>
<organism evidence="4">
    <name type="scientific">Rhodothermus marinus</name>
    <name type="common">Rhodothermus obamensis</name>
    <dbReference type="NCBI Taxonomy" id="29549"/>
    <lineage>
        <taxon>Bacteria</taxon>
        <taxon>Pseudomonadati</taxon>
        <taxon>Rhodothermota</taxon>
        <taxon>Rhodothermia</taxon>
        <taxon>Rhodothermales</taxon>
        <taxon>Rhodothermaceae</taxon>
        <taxon>Rhodothermus</taxon>
    </lineage>
</organism>
<comment type="caution">
    <text evidence="4">The sequence shown here is derived from an EMBL/GenBank/DDBJ whole genome shotgun (WGS) entry which is preliminary data.</text>
</comment>
<dbReference type="InterPro" id="IPR048254">
    <property type="entry name" value="CDP_ALCOHOL_P_TRANSF_CS"/>
</dbReference>
<gene>
    <name evidence="4" type="ORF">ENO59_01635</name>
</gene>
<evidence type="ECO:0000256" key="2">
    <source>
        <dbReference type="RuleBase" id="RU003750"/>
    </source>
</evidence>
<dbReference type="GO" id="GO:0008654">
    <property type="term" value="P:phospholipid biosynthetic process"/>
    <property type="evidence" value="ECO:0007669"/>
    <property type="project" value="InterPro"/>
</dbReference>
<dbReference type="GO" id="GO:0016780">
    <property type="term" value="F:phosphotransferase activity, for other substituted phosphate groups"/>
    <property type="evidence" value="ECO:0007669"/>
    <property type="project" value="InterPro"/>
</dbReference>
<evidence type="ECO:0000256" key="3">
    <source>
        <dbReference type="SAM" id="Phobius"/>
    </source>
</evidence>
<keyword evidence="3" id="KW-0812">Transmembrane</keyword>
<feature type="transmembrane region" description="Helical" evidence="3">
    <location>
        <begin position="113"/>
        <end position="137"/>
    </location>
</feature>
<dbReference type="GO" id="GO:0016020">
    <property type="term" value="C:membrane"/>
    <property type="evidence" value="ECO:0007669"/>
    <property type="project" value="InterPro"/>
</dbReference>
<protein>
    <submittedName>
        <fullName evidence="4">CDP-alcohol phosphatidyltransferase family protein</fullName>
    </submittedName>
</protein>
<sequence length="310" mass="35036">MPDEALQRAWRTPEIEDPTNRYVIHPLSWALVQRLARRGVHPNTVSLVGLGLGAGAALAYYHYASWQACVLGLALMIGWHVMDGADGQLARLTGRTSEIGKVLDGLCDHGTFVLIYLSLALATYPSAGITAWILAVLAGASHIIQASTYEFQRQAYDYWVHGKQSARPITPEAFRQTLATKQGLAGWMGKLYLCYLIVQHRVGGVDARLMQQLETVLRHHPHPELVRQMYRFWQQPLVRRWGWMSSNYRTLAIFVACLGGQPLAFFVFELVGLNLLFFLLVMRQRLRNQRFRVWLRQQPVGQPTEASLAG</sequence>
<reference evidence="4" key="1">
    <citation type="journal article" date="2020" name="mSystems">
        <title>Genome- and Community-Level Interaction Insights into Carbon Utilization and Element Cycling Functions of Hydrothermarchaeota in Hydrothermal Sediment.</title>
        <authorList>
            <person name="Zhou Z."/>
            <person name="Liu Y."/>
            <person name="Xu W."/>
            <person name="Pan J."/>
            <person name="Luo Z.H."/>
            <person name="Li M."/>
        </authorList>
    </citation>
    <scope>NUCLEOTIDE SEQUENCE [LARGE SCALE GENOMIC DNA]</scope>
    <source>
        <strain evidence="4">SpSt-143</strain>
    </source>
</reference>
<dbReference type="PROSITE" id="PS00379">
    <property type="entry name" value="CDP_ALCOHOL_P_TRANSF"/>
    <property type="match status" value="1"/>
</dbReference>
<evidence type="ECO:0000256" key="1">
    <source>
        <dbReference type="ARBA" id="ARBA00022679"/>
    </source>
</evidence>
<dbReference type="Gene3D" id="1.20.120.1760">
    <property type="match status" value="1"/>
</dbReference>
<proteinExistence type="inferred from homology"/>
<dbReference type="EMBL" id="DSGB01000002">
    <property type="protein sequence ID" value="HER95213.1"/>
    <property type="molecule type" value="Genomic_DNA"/>
</dbReference>
<name>A0A7V2F5R7_RHOMR</name>
<keyword evidence="1 2" id="KW-0808">Transferase</keyword>
<dbReference type="Pfam" id="PF01066">
    <property type="entry name" value="CDP-OH_P_transf"/>
    <property type="match status" value="1"/>
</dbReference>
<accession>A0A7V2F5R7</accession>
<evidence type="ECO:0000313" key="4">
    <source>
        <dbReference type="EMBL" id="HER95213.1"/>
    </source>
</evidence>
<comment type="similarity">
    <text evidence="2">Belongs to the CDP-alcohol phosphatidyltransferase class-I family.</text>
</comment>